<dbReference type="EMBL" id="CDSF01000093">
    <property type="protein sequence ID" value="CEO99751.1"/>
    <property type="molecule type" value="Genomic_DNA"/>
</dbReference>
<keyword evidence="2 4" id="KW-0808">Transferase</keyword>
<keyword evidence="3 4" id="KW-0694">RNA-binding</keyword>
<dbReference type="GO" id="GO:0052929">
    <property type="term" value="F:ATP:3'-cytidine-cytidine-tRNA adenylyltransferase activity"/>
    <property type="evidence" value="ECO:0007669"/>
    <property type="project" value="TreeGrafter"/>
</dbReference>
<dbReference type="SUPFAM" id="SSF81301">
    <property type="entry name" value="Nucleotidyltransferase"/>
    <property type="match status" value="1"/>
</dbReference>
<proteinExistence type="inferred from homology"/>
<organism evidence="7 9">
    <name type="scientific">Plasmodiophora brassicae</name>
    <name type="common">Clubroot disease agent</name>
    <dbReference type="NCBI Taxonomy" id="37360"/>
    <lineage>
        <taxon>Eukaryota</taxon>
        <taxon>Sar</taxon>
        <taxon>Rhizaria</taxon>
        <taxon>Endomyxa</taxon>
        <taxon>Phytomyxea</taxon>
        <taxon>Plasmodiophorida</taxon>
        <taxon>Plasmodiophoridae</taxon>
        <taxon>Plasmodiophora</taxon>
    </lineage>
</organism>
<evidence type="ECO:0000256" key="3">
    <source>
        <dbReference type="ARBA" id="ARBA00022884"/>
    </source>
</evidence>
<dbReference type="OMA" id="NIHRATE"/>
<dbReference type="GO" id="GO:0052927">
    <property type="term" value="F:CC tRNA cytidylyltransferase activity"/>
    <property type="evidence" value="ECO:0007669"/>
    <property type="project" value="TreeGrafter"/>
</dbReference>
<dbReference type="PANTHER" id="PTHR13734">
    <property type="entry name" value="TRNA-NUCLEOTIDYLTRANSFERASE"/>
    <property type="match status" value="1"/>
</dbReference>
<evidence type="ECO:0000313" key="9">
    <source>
        <dbReference type="Proteomes" id="UP000039324"/>
    </source>
</evidence>
<gene>
    <name evidence="7" type="ORF">PBRA_007485</name>
    <name evidence="8" type="ORF">PLBR_LOCUS4301</name>
</gene>
<evidence type="ECO:0000313" key="10">
    <source>
        <dbReference type="Proteomes" id="UP000290189"/>
    </source>
</evidence>
<evidence type="ECO:0000313" key="7">
    <source>
        <dbReference type="EMBL" id="CEO99751.1"/>
    </source>
</evidence>
<dbReference type="CDD" id="cd05398">
    <property type="entry name" value="NT_ClassII-CCAase"/>
    <property type="match status" value="1"/>
</dbReference>
<evidence type="ECO:0000313" key="8">
    <source>
        <dbReference type="EMBL" id="SPQ97086.1"/>
    </source>
</evidence>
<dbReference type="OrthoDB" id="445712at2759"/>
<keyword evidence="8" id="KW-0496">Mitochondrion</keyword>
<dbReference type="PANTHER" id="PTHR13734:SF5">
    <property type="entry name" value="CCA TRNA NUCLEOTIDYLTRANSFERASE, MITOCHONDRIAL"/>
    <property type="match status" value="1"/>
</dbReference>
<dbReference type="InterPro" id="IPR002646">
    <property type="entry name" value="PolA_pol_head_dom"/>
</dbReference>
<dbReference type="InterPro" id="IPR043519">
    <property type="entry name" value="NT_sf"/>
</dbReference>
<dbReference type="AlphaFoldDB" id="A0A0G4IXI0"/>
<protein>
    <recommendedName>
        <fullName evidence="6">Poly A polymerase head domain-containing protein</fullName>
    </recommendedName>
</protein>
<dbReference type="SUPFAM" id="SSF81891">
    <property type="entry name" value="Poly A polymerase C-terminal region-like"/>
    <property type="match status" value="1"/>
</dbReference>
<dbReference type="EMBL" id="OVEO01000007">
    <property type="protein sequence ID" value="SPQ97086.1"/>
    <property type="molecule type" value="Genomic_DNA"/>
</dbReference>
<dbReference type="GO" id="GO:0003723">
    <property type="term" value="F:RNA binding"/>
    <property type="evidence" value="ECO:0007669"/>
    <property type="project" value="UniProtKB-KW"/>
</dbReference>
<reference evidence="8 10" key="2">
    <citation type="submission" date="2018-03" db="EMBL/GenBank/DDBJ databases">
        <authorList>
            <person name="Fogelqvist J."/>
        </authorList>
    </citation>
    <scope>NUCLEOTIDE SEQUENCE [LARGE SCALE GENOMIC DNA]</scope>
</reference>
<dbReference type="Gene3D" id="1.10.3090.10">
    <property type="entry name" value="cca-adding enzyme, domain 2"/>
    <property type="match status" value="1"/>
</dbReference>
<feature type="region of interest" description="Disordered" evidence="5">
    <location>
        <begin position="1"/>
        <end position="24"/>
    </location>
</feature>
<dbReference type="Proteomes" id="UP000290189">
    <property type="component" value="Unassembled WGS sequence"/>
</dbReference>
<dbReference type="Proteomes" id="UP000039324">
    <property type="component" value="Unassembled WGS sequence"/>
</dbReference>
<evidence type="ECO:0000256" key="4">
    <source>
        <dbReference type="RuleBase" id="RU003953"/>
    </source>
</evidence>
<feature type="domain" description="Poly A polymerase head" evidence="6">
    <location>
        <begin position="62"/>
        <end position="200"/>
    </location>
</feature>
<name>A0A0G4IXI0_PLABS</name>
<dbReference type="Gene3D" id="3.30.460.10">
    <property type="entry name" value="Beta Polymerase, domain 2"/>
    <property type="match status" value="1"/>
</dbReference>
<dbReference type="GO" id="GO:0001680">
    <property type="term" value="P:tRNA 3'-terminal CCA addition"/>
    <property type="evidence" value="ECO:0007669"/>
    <property type="project" value="TreeGrafter"/>
</dbReference>
<dbReference type="Pfam" id="PF01743">
    <property type="entry name" value="PolyA_pol"/>
    <property type="match status" value="1"/>
</dbReference>
<accession>A0A0G4IXI0</accession>
<comment type="similarity">
    <text evidence="1 4">Belongs to the tRNA nucleotidyltransferase/poly(A) polymerase family.</text>
</comment>
<sequence length="519" mass="58679">MSGKHSSSSTADADADMSPTKRARTAAEVTKKMLVRLTPVEITLFGTIRDALDHYKLGTTVRAAGGWVRDKLLGKESKDIDLTVDDMNGVAFARKLQSFARQQKHQRCSNVGVIKANPDQSKHLETATLKLFGIDLDVNSLRTEVYEANSRIPSITQGTALDDALRRDFTINSLFYNVNTGDVEDLTCQGLEDLHTRTLRTPVEPLQTLLDDPLRALRAIRFMGRLRFRFAPKLHEAMLNSSTRMHLAEKVSRERVGIELHKMFFDEHSDAEECARAIVQYKFYSPICLRLPAVSPPDLDKCAQQALDTMALAAKHFKEPNVSLDIPARRLLLFSSFLSPFADMTYVEKGKDVPVIRYIIMEGLKLPNDLFKRVFHLLSNAPQLRMLATAHYRPGRPTAHHVISIGKLLRQMGPDWRHVFAMCHILYPESASALRCLKNWIDSSEIKKLHKWTPLLNGNDIKEKFGVTGPQVGELLERQFEWRVLYPLSNVDEVTEFLTRYVQNNPPVSPGSSCDAMQV</sequence>
<geneLocation type="mitochondrion" evidence="8"/>
<evidence type="ECO:0000256" key="1">
    <source>
        <dbReference type="ARBA" id="ARBA00007265"/>
    </source>
</evidence>
<evidence type="ECO:0000256" key="5">
    <source>
        <dbReference type="SAM" id="MobiDB-lite"/>
    </source>
</evidence>
<feature type="compositionally biased region" description="Low complexity" evidence="5">
    <location>
        <begin position="1"/>
        <end position="18"/>
    </location>
</feature>
<evidence type="ECO:0000256" key="2">
    <source>
        <dbReference type="ARBA" id="ARBA00022679"/>
    </source>
</evidence>
<dbReference type="STRING" id="37360.A0A0G4IXI0"/>
<keyword evidence="9" id="KW-1185">Reference proteome</keyword>
<evidence type="ECO:0000259" key="6">
    <source>
        <dbReference type="Pfam" id="PF01743"/>
    </source>
</evidence>
<reference evidence="7 9" key="1">
    <citation type="submission" date="2015-02" db="EMBL/GenBank/DDBJ databases">
        <authorList>
            <person name="Chooi Y.-H."/>
        </authorList>
    </citation>
    <scope>NUCLEOTIDE SEQUENCE [LARGE SCALE GENOMIC DNA]</scope>
    <source>
        <strain evidence="7">E3</strain>
    </source>
</reference>